<dbReference type="InterPro" id="IPR000152">
    <property type="entry name" value="EGF-type_Asp/Asn_hydroxyl_site"/>
</dbReference>
<dbReference type="PROSITE" id="PS01187">
    <property type="entry name" value="EGF_CA"/>
    <property type="match status" value="1"/>
</dbReference>
<evidence type="ECO:0000256" key="1">
    <source>
        <dbReference type="ARBA" id="ARBA00004167"/>
    </source>
</evidence>
<protein>
    <submittedName>
        <fullName evidence="8">Wall-associated receptor kinase</fullName>
    </submittedName>
</protein>
<dbReference type="SMART" id="SM00181">
    <property type="entry name" value="EGF"/>
    <property type="match status" value="2"/>
</dbReference>
<dbReference type="Proteomes" id="UP001293254">
    <property type="component" value="Unassembled WGS sequence"/>
</dbReference>
<dbReference type="FunFam" id="2.10.25.10:FF:000628">
    <property type="entry name" value="Wall-associated receptor kinase 2"/>
    <property type="match status" value="1"/>
</dbReference>
<dbReference type="InterPro" id="IPR001881">
    <property type="entry name" value="EGF-like_Ca-bd_dom"/>
</dbReference>
<dbReference type="Pfam" id="PF07645">
    <property type="entry name" value="EGF_CA"/>
    <property type="match status" value="1"/>
</dbReference>
<keyword evidence="3" id="KW-0732">Signal</keyword>
<evidence type="ECO:0000313" key="9">
    <source>
        <dbReference type="Proteomes" id="UP001293254"/>
    </source>
</evidence>
<dbReference type="PROSITE" id="PS50026">
    <property type="entry name" value="EGF_3"/>
    <property type="match status" value="1"/>
</dbReference>
<dbReference type="FunFam" id="2.10.25.10:FF:000038">
    <property type="entry name" value="Fibrillin 2"/>
    <property type="match status" value="1"/>
</dbReference>
<keyword evidence="8" id="KW-0675">Receptor</keyword>
<proteinExistence type="predicted"/>
<reference evidence="8" key="2">
    <citation type="journal article" date="2024" name="Plant">
        <title>Genomic evolution and insights into agronomic trait innovations of Sesamum species.</title>
        <authorList>
            <person name="Miao H."/>
            <person name="Wang L."/>
            <person name="Qu L."/>
            <person name="Liu H."/>
            <person name="Sun Y."/>
            <person name="Le M."/>
            <person name="Wang Q."/>
            <person name="Wei S."/>
            <person name="Zheng Y."/>
            <person name="Lin W."/>
            <person name="Duan Y."/>
            <person name="Cao H."/>
            <person name="Xiong S."/>
            <person name="Wang X."/>
            <person name="Wei L."/>
            <person name="Li C."/>
            <person name="Ma Q."/>
            <person name="Ju M."/>
            <person name="Zhao R."/>
            <person name="Li G."/>
            <person name="Mu C."/>
            <person name="Tian Q."/>
            <person name="Mei H."/>
            <person name="Zhang T."/>
            <person name="Gao T."/>
            <person name="Zhang H."/>
        </authorList>
    </citation>
    <scope>NUCLEOTIDE SEQUENCE</scope>
    <source>
        <strain evidence="8">3651</strain>
    </source>
</reference>
<keyword evidence="8" id="KW-0418">Kinase</keyword>
<name>A0AAE1XL34_9LAMI</name>
<organism evidence="8 9">
    <name type="scientific">Sesamum alatum</name>
    <dbReference type="NCBI Taxonomy" id="300844"/>
    <lineage>
        <taxon>Eukaryota</taxon>
        <taxon>Viridiplantae</taxon>
        <taxon>Streptophyta</taxon>
        <taxon>Embryophyta</taxon>
        <taxon>Tracheophyta</taxon>
        <taxon>Spermatophyta</taxon>
        <taxon>Magnoliopsida</taxon>
        <taxon>eudicotyledons</taxon>
        <taxon>Gunneridae</taxon>
        <taxon>Pentapetalae</taxon>
        <taxon>asterids</taxon>
        <taxon>lamiids</taxon>
        <taxon>Lamiales</taxon>
        <taxon>Pedaliaceae</taxon>
        <taxon>Sesamum</taxon>
    </lineage>
</organism>
<keyword evidence="5" id="KW-1015">Disulfide bond</keyword>
<dbReference type="GO" id="GO:0030247">
    <property type="term" value="F:polysaccharide binding"/>
    <property type="evidence" value="ECO:0007669"/>
    <property type="project" value="InterPro"/>
</dbReference>
<dbReference type="EMBL" id="JACGWO010000012">
    <property type="protein sequence ID" value="KAK4413354.1"/>
    <property type="molecule type" value="Genomic_DNA"/>
</dbReference>
<keyword evidence="4" id="KW-0677">Repeat</keyword>
<dbReference type="GO" id="GO:0016301">
    <property type="term" value="F:kinase activity"/>
    <property type="evidence" value="ECO:0007669"/>
    <property type="project" value="UniProtKB-KW"/>
</dbReference>
<dbReference type="InterPro" id="IPR018097">
    <property type="entry name" value="EGF_Ca-bd_CS"/>
</dbReference>
<dbReference type="PROSITE" id="PS00010">
    <property type="entry name" value="ASX_HYDROXYL"/>
    <property type="match status" value="1"/>
</dbReference>
<dbReference type="GO" id="GO:0005509">
    <property type="term" value="F:calcium ion binding"/>
    <property type="evidence" value="ECO:0007669"/>
    <property type="project" value="InterPro"/>
</dbReference>
<dbReference type="InterPro" id="IPR049883">
    <property type="entry name" value="NOTCH1_EGF-like"/>
</dbReference>
<evidence type="ECO:0000256" key="6">
    <source>
        <dbReference type="PROSITE-ProRule" id="PRU00076"/>
    </source>
</evidence>
<evidence type="ECO:0000256" key="4">
    <source>
        <dbReference type="ARBA" id="ARBA00022737"/>
    </source>
</evidence>
<gene>
    <name evidence="8" type="ORF">Salat_2748000</name>
</gene>
<comment type="caution">
    <text evidence="8">The sequence shown here is derived from an EMBL/GenBank/DDBJ whole genome shotgun (WGS) entry which is preliminary data.</text>
</comment>
<reference evidence="8" key="1">
    <citation type="submission" date="2020-06" db="EMBL/GenBank/DDBJ databases">
        <authorList>
            <person name="Li T."/>
            <person name="Hu X."/>
            <person name="Zhang T."/>
            <person name="Song X."/>
            <person name="Zhang H."/>
            <person name="Dai N."/>
            <person name="Sheng W."/>
            <person name="Hou X."/>
            <person name="Wei L."/>
        </authorList>
    </citation>
    <scope>NUCLEOTIDE SEQUENCE</scope>
    <source>
        <strain evidence="8">3651</strain>
        <tissue evidence="8">Leaf</tissue>
    </source>
</reference>
<accession>A0AAE1XL34</accession>
<dbReference type="PROSITE" id="PS01186">
    <property type="entry name" value="EGF_2"/>
    <property type="match status" value="1"/>
</dbReference>
<evidence type="ECO:0000256" key="2">
    <source>
        <dbReference type="ARBA" id="ARBA00022536"/>
    </source>
</evidence>
<dbReference type="InterPro" id="IPR025287">
    <property type="entry name" value="WAK_GUB"/>
</dbReference>
<dbReference type="SMART" id="SM00179">
    <property type="entry name" value="EGF_CA"/>
    <property type="match status" value="1"/>
</dbReference>
<dbReference type="InterPro" id="IPR000742">
    <property type="entry name" value="EGF"/>
</dbReference>
<keyword evidence="8" id="KW-0808">Transferase</keyword>
<evidence type="ECO:0000256" key="3">
    <source>
        <dbReference type="ARBA" id="ARBA00022729"/>
    </source>
</evidence>
<dbReference type="SUPFAM" id="SSF57196">
    <property type="entry name" value="EGF/Laminin"/>
    <property type="match status" value="1"/>
</dbReference>
<sequence length="324" mass="35574">MDKFLGADSVAKPNCTDRCGNISIPFPFGTTQDCYGNYDFFLSCNQTSHPPQLFLQDTNIEITNISLDGQLTVLPYFARACYAPNGTRGGQDAMIKFPGSQFTVNNTANKLTIVGCDAYAYISGQRLNRPDYATGCMALCKREDDLVEGSCNGVGCCQLADIPKDIWMVQIEMKRFVNYTNFSGFDDCNYAFLAEETVFSFSRHSVASLKNITRLPMVADWAIGNMTCEEAKKNSSGYACKSLNSTCYEPKNGTGYRCRCEPGYAGNPYLIDGCQDIDECELGKCRHDCRNTNGSFTCLCPKGYHGDGENCSPCVSLIVILVAG</sequence>
<comment type="subcellular location">
    <subcellularLocation>
        <location evidence="1">Membrane</location>
        <topology evidence="1">Single-pass membrane protein</topology>
    </subcellularLocation>
</comment>
<evidence type="ECO:0000313" key="8">
    <source>
        <dbReference type="EMBL" id="KAK4413354.1"/>
    </source>
</evidence>
<dbReference type="Gene3D" id="2.10.25.10">
    <property type="entry name" value="Laminin"/>
    <property type="match status" value="2"/>
</dbReference>
<dbReference type="CDD" id="cd00054">
    <property type="entry name" value="EGF_CA"/>
    <property type="match status" value="1"/>
</dbReference>
<dbReference type="AlphaFoldDB" id="A0AAE1XL34"/>
<dbReference type="PANTHER" id="PTHR33491">
    <property type="entry name" value="OSJNBA0016N04.9 PROTEIN"/>
    <property type="match status" value="1"/>
</dbReference>
<comment type="caution">
    <text evidence="6">Lacks conserved residue(s) required for the propagation of feature annotation.</text>
</comment>
<keyword evidence="9" id="KW-1185">Reference proteome</keyword>
<evidence type="ECO:0000256" key="5">
    <source>
        <dbReference type="ARBA" id="ARBA00023157"/>
    </source>
</evidence>
<feature type="domain" description="EGF-like" evidence="7">
    <location>
        <begin position="276"/>
        <end position="312"/>
    </location>
</feature>
<dbReference type="GO" id="GO:0016020">
    <property type="term" value="C:membrane"/>
    <property type="evidence" value="ECO:0007669"/>
    <property type="project" value="UniProtKB-SubCell"/>
</dbReference>
<keyword evidence="2 6" id="KW-0245">EGF-like domain</keyword>
<evidence type="ECO:0000259" key="7">
    <source>
        <dbReference type="PROSITE" id="PS50026"/>
    </source>
</evidence>
<dbReference type="Pfam" id="PF13947">
    <property type="entry name" value="GUB_WAK_bind"/>
    <property type="match status" value="1"/>
</dbReference>